<dbReference type="RefSeq" id="WP_184784266.1">
    <property type="nucleotide sequence ID" value="NZ_JACHMG010000001.1"/>
</dbReference>
<feature type="region of interest" description="Disordered" evidence="1">
    <location>
        <begin position="61"/>
        <end position="93"/>
    </location>
</feature>
<protein>
    <submittedName>
        <fullName evidence="2">Uncharacterized protein</fullName>
    </submittedName>
</protein>
<dbReference type="Proteomes" id="UP000581769">
    <property type="component" value="Unassembled WGS sequence"/>
</dbReference>
<reference evidence="2 3" key="1">
    <citation type="submission" date="2020-08" db="EMBL/GenBank/DDBJ databases">
        <title>Sequencing the genomes of 1000 actinobacteria strains.</title>
        <authorList>
            <person name="Klenk H.-P."/>
        </authorList>
    </citation>
    <scope>NUCLEOTIDE SEQUENCE [LARGE SCALE GENOMIC DNA]</scope>
    <source>
        <strain evidence="2 3">DSM 45859</strain>
    </source>
</reference>
<organism evidence="2 3">
    <name type="scientific">Amycolatopsis jiangsuensis</name>
    <dbReference type="NCBI Taxonomy" id="1181879"/>
    <lineage>
        <taxon>Bacteria</taxon>
        <taxon>Bacillati</taxon>
        <taxon>Actinomycetota</taxon>
        <taxon>Actinomycetes</taxon>
        <taxon>Pseudonocardiales</taxon>
        <taxon>Pseudonocardiaceae</taxon>
        <taxon>Amycolatopsis</taxon>
    </lineage>
</organism>
<gene>
    <name evidence="2" type="ORF">BJY18_007288</name>
</gene>
<evidence type="ECO:0000313" key="3">
    <source>
        <dbReference type="Proteomes" id="UP000581769"/>
    </source>
</evidence>
<keyword evidence="3" id="KW-1185">Reference proteome</keyword>
<dbReference type="EMBL" id="JACHMG010000001">
    <property type="protein sequence ID" value="MBB4689803.1"/>
    <property type="molecule type" value="Genomic_DNA"/>
</dbReference>
<accession>A0A840J7Q1</accession>
<proteinExistence type="predicted"/>
<dbReference type="AlphaFoldDB" id="A0A840J7Q1"/>
<sequence length="146" mass="16380">MQFNRLALRTAALAALKADEKAHDDWNAKRREDHRAERTEWVEKYGDAWLAALPKLRDKLRKGRPVTSGDLPARSRNYGSRYPATFDDTEPKATPYTGGHALRALVRVLDAVADEKISTHALEQLGVKRDALREAVRHLGAGEVRA</sequence>
<comment type="caution">
    <text evidence="2">The sequence shown here is derived from an EMBL/GenBank/DDBJ whole genome shotgun (WGS) entry which is preliminary data.</text>
</comment>
<evidence type="ECO:0000313" key="2">
    <source>
        <dbReference type="EMBL" id="MBB4689803.1"/>
    </source>
</evidence>
<evidence type="ECO:0000256" key="1">
    <source>
        <dbReference type="SAM" id="MobiDB-lite"/>
    </source>
</evidence>
<name>A0A840J7Q1_9PSEU</name>